<accession>A0A9W4XUD0</accession>
<sequence>MNDAATALLHHVCFHVTTPYQVPSFHRPNPTRVQSLNPHRTLRVTWLLDTASQSKSNPSPLCNIRRYGRGPTGGCSSKLASFRTVRLTNKILHQPRSPVDCRVCRVSALFVLPAVLALSQYCHLGVSTANLYMHSMYCLRLPS</sequence>
<keyword evidence="2" id="KW-1185">Reference proteome</keyword>
<protein>
    <submittedName>
        <fullName evidence="1">Uncharacterized protein</fullName>
    </submittedName>
</protein>
<dbReference type="AlphaFoldDB" id="A0A9W4XUD0"/>
<dbReference type="Proteomes" id="UP001152607">
    <property type="component" value="Unassembled WGS sequence"/>
</dbReference>
<dbReference type="EMBL" id="CAOQHR010000011">
    <property type="protein sequence ID" value="CAI6340985.1"/>
    <property type="molecule type" value="Genomic_DNA"/>
</dbReference>
<evidence type="ECO:0000313" key="2">
    <source>
        <dbReference type="Proteomes" id="UP001152607"/>
    </source>
</evidence>
<proteinExistence type="predicted"/>
<reference evidence="1" key="1">
    <citation type="submission" date="2023-01" db="EMBL/GenBank/DDBJ databases">
        <authorList>
            <person name="Van Ghelder C."/>
            <person name="Rancurel C."/>
        </authorList>
    </citation>
    <scope>NUCLEOTIDE SEQUENCE</scope>
    <source>
        <strain evidence="1">CNCM I-4278</strain>
    </source>
</reference>
<comment type="caution">
    <text evidence="1">The sequence shown here is derived from an EMBL/GenBank/DDBJ whole genome shotgun (WGS) entry which is preliminary data.</text>
</comment>
<evidence type="ECO:0000313" key="1">
    <source>
        <dbReference type="EMBL" id="CAI6340985.1"/>
    </source>
</evidence>
<organism evidence="1 2">
    <name type="scientific">Periconia digitata</name>
    <dbReference type="NCBI Taxonomy" id="1303443"/>
    <lineage>
        <taxon>Eukaryota</taxon>
        <taxon>Fungi</taxon>
        <taxon>Dikarya</taxon>
        <taxon>Ascomycota</taxon>
        <taxon>Pezizomycotina</taxon>
        <taxon>Dothideomycetes</taxon>
        <taxon>Pleosporomycetidae</taxon>
        <taxon>Pleosporales</taxon>
        <taxon>Massarineae</taxon>
        <taxon>Periconiaceae</taxon>
        <taxon>Periconia</taxon>
    </lineage>
</organism>
<gene>
    <name evidence="1" type="ORF">PDIGIT_LOCUS14173</name>
</gene>
<name>A0A9W4XUD0_9PLEO</name>